<sequence>MIHLIWSIINGMIVIYFMYLIVGFISKGKRIFKPQFKVVSILIMLIGIVQVISASNSEKNSNRITINEAFNKKDNSEIKQVVLEDNLTFDINMLVKYSIDQNEYIPIESHSFLTGLVSGYVWEFNSIDTNSFEPNKKSEFIANGILKWNLFGITVFSESKTFNGTINGTIE</sequence>
<feature type="transmembrane region" description="Helical" evidence="1">
    <location>
        <begin position="38"/>
        <end position="55"/>
    </location>
</feature>
<dbReference type="EMBL" id="CP058595">
    <property type="protein sequence ID" value="QLG45893.1"/>
    <property type="molecule type" value="Genomic_DNA"/>
</dbReference>
<name>A0A7H9AR24_9FLAO</name>
<protein>
    <submittedName>
        <fullName evidence="2">Uncharacterized protein</fullName>
    </submittedName>
</protein>
<evidence type="ECO:0000313" key="2">
    <source>
        <dbReference type="EMBL" id="QLG45893.1"/>
    </source>
</evidence>
<organism evidence="2 3">
    <name type="scientific">Costertonia aggregata</name>
    <dbReference type="NCBI Taxonomy" id="343403"/>
    <lineage>
        <taxon>Bacteria</taxon>
        <taxon>Pseudomonadati</taxon>
        <taxon>Bacteroidota</taxon>
        <taxon>Flavobacteriia</taxon>
        <taxon>Flavobacteriales</taxon>
        <taxon>Flavobacteriaceae</taxon>
        <taxon>Costertonia</taxon>
    </lineage>
</organism>
<proteinExistence type="predicted"/>
<gene>
    <name evidence="2" type="ORF">HYG79_11220</name>
</gene>
<accession>A0A7H9AR24</accession>
<keyword evidence="1" id="KW-0812">Transmembrane</keyword>
<evidence type="ECO:0000256" key="1">
    <source>
        <dbReference type="SAM" id="Phobius"/>
    </source>
</evidence>
<dbReference type="AlphaFoldDB" id="A0A7H9AR24"/>
<dbReference type="RefSeq" id="WP_179242180.1">
    <property type="nucleotide sequence ID" value="NZ_CP058595.1"/>
</dbReference>
<evidence type="ECO:0000313" key="3">
    <source>
        <dbReference type="Proteomes" id="UP000509302"/>
    </source>
</evidence>
<keyword evidence="3" id="KW-1185">Reference proteome</keyword>
<keyword evidence="1" id="KW-1133">Transmembrane helix</keyword>
<feature type="transmembrane region" description="Helical" evidence="1">
    <location>
        <begin position="6"/>
        <end position="26"/>
    </location>
</feature>
<keyword evidence="1" id="KW-0472">Membrane</keyword>
<dbReference type="KEGG" id="cagg:HYG79_11220"/>
<dbReference type="Proteomes" id="UP000509302">
    <property type="component" value="Chromosome"/>
</dbReference>
<reference evidence="2 3" key="1">
    <citation type="journal article" date="2006" name="Int. J. Syst. Evol. Microbiol.">
        <title>Costertonia aggregata gen. nov., sp. nov., a mesophilic marine bacterium of the family Flavobacteriaceae, isolated from a mature biofilm.</title>
        <authorList>
            <person name="Kwon K.K."/>
            <person name="Lee Y.K."/>
            <person name="Lee H.K."/>
        </authorList>
    </citation>
    <scope>NUCLEOTIDE SEQUENCE [LARGE SCALE GENOMIC DNA]</scope>
    <source>
        <strain evidence="2 3">KCCM 42265</strain>
    </source>
</reference>